<dbReference type="SUPFAM" id="SSF56059">
    <property type="entry name" value="Glutathione synthetase ATP-binding domain-like"/>
    <property type="match status" value="1"/>
</dbReference>
<keyword evidence="1" id="KW-0067">ATP-binding</keyword>
<dbReference type="InterPro" id="IPR011761">
    <property type="entry name" value="ATP-grasp"/>
</dbReference>
<keyword evidence="3" id="KW-0436">Ligase</keyword>
<dbReference type="InterPro" id="IPR011758">
    <property type="entry name" value="RimK-rel_E_lig"/>
</dbReference>
<sequence length="321" mass="35622">MLSRLLRFPRPRDLRALGILGMNQRNAEFVLPGNPRANYPRVDDKVQTKLICEKHGIPVPQTYAVIHWMGDIRKFGQLVGDRRDFVIKPSRGAEGRGIIVVVDRRDDIFITAGGTELTTEDLRYHLENALSGLYSLGGQPDKVIVEQRIVRHDVFDTIAVGGTPDVRIILYRRIPVMAMVRLPTRASRGKANLHQGAVAAAVDLATGITFGGVCENRAVTVHPDTKVAIAGVQLPQWHELMIASMRLADGLEMEYVGVDFVLDANLGPVVLEANARPGLAIQIANRHGLLSRLRFIEAEKIGMPDIEARMRWCSDCRASRM</sequence>
<evidence type="ECO:0000259" key="2">
    <source>
        <dbReference type="PROSITE" id="PS50975"/>
    </source>
</evidence>
<feature type="domain" description="ATP-grasp" evidence="2">
    <location>
        <begin position="49"/>
        <end position="312"/>
    </location>
</feature>
<dbReference type="InterPro" id="IPR039523">
    <property type="entry name" value="RimK-rel_E_lig_ATP-grasp"/>
</dbReference>
<dbReference type="GO" id="GO:0018169">
    <property type="term" value="F:ribosomal S6-glutamic acid ligase activity"/>
    <property type="evidence" value="ECO:0007669"/>
    <property type="project" value="TreeGrafter"/>
</dbReference>
<dbReference type="GO" id="GO:0005524">
    <property type="term" value="F:ATP binding"/>
    <property type="evidence" value="ECO:0007669"/>
    <property type="project" value="UniProtKB-UniRule"/>
</dbReference>
<proteinExistence type="predicted"/>
<evidence type="ECO:0000313" key="4">
    <source>
        <dbReference type="Proteomes" id="UP000593765"/>
    </source>
</evidence>
<dbReference type="GO" id="GO:0005737">
    <property type="term" value="C:cytoplasm"/>
    <property type="evidence" value="ECO:0007669"/>
    <property type="project" value="TreeGrafter"/>
</dbReference>
<evidence type="ECO:0000313" key="3">
    <source>
        <dbReference type="EMBL" id="QOV89187.1"/>
    </source>
</evidence>
<dbReference type="Proteomes" id="UP000593765">
    <property type="component" value="Chromosome"/>
</dbReference>
<dbReference type="GO" id="GO:0046872">
    <property type="term" value="F:metal ion binding"/>
    <property type="evidence" value="ECO:0007669"/>
    <property type="project" value="InterPro"/>
</dbReference>
<dbReference type="PANTHER" id="PTHR21621">
    <property type="entry name" value="RIBOSOMAL PROTEIN S6 MODIFICATION PROTEIN"/>
    <property type="match status" value="1"/>
</dbReference>
<gene>
    <name evidence="3" type="ORF">IPV69_23720</name>
</gene>
<dbReference type="Pfam" id="PF14397">
    <property type="entry name" value="ATPgrasp_ST"/>
    <property type="match status" value="1"/>
</dbReference>
<dbReference type="Gene3D" id="3.30.1490.20">
    <property type="entry name" value="ATP-grasp fold, A domain"/>
    <property type="match status" value="1"/>
</dbReference>
<dbReference type="PROSITE" id="PS50975">
    <property type="entry name" value="ATP_GRASP"/>
    <property type="match status" value="1"/>
</dbReference>
<keyword evidence="4" id="KW-1185">Reference proteome</keyword>
<protein>
    <submittedName>
        <fullName evidence="3">Alpha-L-glutamate ligase-like protein</fullName>
    </submittedName>
</protein>
<name>A0A7M2WUI8_9BACT</name>
<dbReference type="GO" id="GO:0009432">
    <property type="term" value="P:SOS response"/>
    <property type="evidence" value="ECO:0007669"/>
    <property type="project" value="TreeGrafter"/>
</dbReference>
<organism evidence="3 4">
    <name type="scientific">Humisphaera borealis</name>
    <dbReference type="NCBI Taxonomy" id="2807512"/>
    <lineage>
        <taxon>Bacteria</taxon>
        <taxon>Pseudomonadati</taxon>
        <taxon>Planctomycetota</taxon>
        <taxon>Phycisphaerae</taxon>
        <taxon>Tepidisphaerales</taxon>
        <taxon>Tepidisphaeraceae</taxon>
        <taxon>Humisphaera</taxon>
    </lineage>
</organism>
<dbReference type="AlphaFoldDB" id="A0A7M2WUI8"/>
<dbReference type="NCBIfam" id="TIGR02291">
    <property type="entry name" value="rimK_rel_E_lig"/>
    <property type="match status" value="1"/>
</dbReference>
<accession>A0A7M2WUI8</accession>
<evidence type="ECO:0000256" key="1">
    <source>
        <dbReference type="PROSITE-ProRule" id="PRU00409"/>
    </source>
</evidence>
<dbReference type="Gene3D" id="3.30.470.20">
    <property type="entry name" value="ATP-grasp fold, B domain"/>
    <property type="match status" value="1"/>
</dbReference>
<dbReference type="InterPro" id="IPR013815">
    <property type="entry name" value="ATP_grasp_subdomain_1"/>
</dbReference>
<dbReference type="PANTHER" id="PTHR21621:SF0">
    <property type="entry name" value="BETA-CITRYLGLUTAMATE SYNTHASE B-RELATED"/>
    <property type="match status" value="1"/>
</dbReference>
<keyword evidence="1" id="KW-0547">Nucleotide-binding</keyword>
<reference evidence="3 4" key="1">
    <citation type="submission" date="2020-10" db="EMBL/GenBank/DDBJ databases">
        <title>Wide distribution of Phycisphaera-like planctomycetes from WD2101 soil group in peatlands and genome analysis of the first cultivated representative.</title>
        <authorList>
            <person name="Dedysh S.N."/>
            <person name="Beletsky A.V."/>
            <person name="Ivanova A."/>
            <person name="Kulichevskaya I.S."/>
            <person name="Suzina N.E."/>
            <person name="Philippov D.A."/>
            <person name="Rakitin A.L."/>
            <person name="Mardanov A.V."/>
            <person name="Ravin N.V."/>
        </authorList>
    </citation>
    <scope>NUCLEOTIDE SEQUENCE [LARGE SCALE GENOMIC DNA]</scope>
    <source>
        <strain evidence="3 4">M1803</strain>
    </source>
</reference>
<dbReference type="RefSeq" id="WP_206292211.1">
    <property type="nucleotide sequence ID" value="NZ_CP063458.1"/>
</dbReference>
<dbReference type="EMBL" id="CP063458">
    <property type="protein sequence ID" value="QOV89187.1"/>
    <property type="molecule type" value="Genomic_DNA"/>
</dbReference>
<dbReference type="KEGG" id="hbs:IPV69_23720"/>